<dbReference type="AlphaFoldDB" id="A0A0E9WEF7"/>
<reference evidence="1" key="2">
    <citation type="journal article" date="2015" name="Fish Shellfish Immunol.">
        <title>Early steps in the European eel (Anguilla anguilla)-Vibrio vulnificus interaction in the gills: Role of the RtxA13 toxin.</title>
        <authorList>
            <person name="Callol A."/>
            <person name="Pajuelo D."/>
            <person name="Ebbesson L."/>
            <person name="Teles M."/>
            <person name="MacKenzie S."/>
            <person name="Amaro C."/>
        </authorList>
    </citation>
    <scope>NUCLEOTIDE SEQUENCE</scope>
</reference>
<proteinExistence type="predicted"/>
<name>A0A0E9WEF7_ANGAN</name>
<accession>A0A0E9WEF7</accession>
<evidence type="ECO:0000313" key="1">
    <source>
        <dbReference type="EMBL" id="JAH87950.1"/>
    </source>
</evidence>
<sequence>MFDVCTVTTNMDFSVGNRLGCSVHKSVSVLLLFLPSAQYIHSMASAFL</sequence>
<organism evidence="1">
    <name type="scientific">Anguilla anguilla</name>
    <name type="common">European freshwater eel</name>
    <name type="synonym">Muraena anguilla</name>
    <dbReference type="NCBI Taxonomy" id="7936"/>
    <lineage>
        <taxon>Eukaryota</taxon>
        <taxon>Metazoa</taxon>
        <taxon>Chordata</taxon>
        <taxon>Craniata</taxon>
        <taxon>Vertebrata</taxon>
        <taxon>Euteleostomi</taxon>
        <taxon>Actinopterygii</taxon>
        <taxon>Neopterygii</taxon>
        <taxon>Teleostei</taxon>
        <taxon>Anguilliformes</taxon>
        <taxon>Anguillidae</taxon>
        <taxon>Anguilla</taxon>
    </lineage>
</organism>
<reference evidence="1" key="1">
    <citation type="submission" date="2014-11" db="EMBL/GenBank/DDBJ databases">
        <authorList>
            <person name="Amaro Gonzalez C."/>
        </authorList>
    </citation>
    <scope>NUCLEOTIDE SEQUENCE</scope>
</reference>
<dbReference type="EMBL" id="GBXM01020627">
    <property type="protein sequence ID" value="JAH87950.1"/>
    <property type="molecule type" value="Transcribed_RNA"/>
</dbReference>
<protein>
    <submittedName>
        <fullName evidence="1">Uncharacterized protein</fullName>
    </submittedName>
</protein>